<dbReference type="Proteomes" id="UP000735302">
    <property type="component" value="Unassembled WGS sequence"/>
</dbReference>
<dbReference type="GO" id="GO:0003723">
    <property type="term" value="F:RNA binding"/>
    <property type="evidence" value="ECO:0007669"/>
    <property type="project" value="TreeGrafter"/>
</dbReference>
<gene>
    <name evidence="5" type="ORF">PoB_002903700</name>
</gene>
<dbReference type="GO" id="GO:0005524">
    <property type="term" value="F:ATP binding"/>
    <property type="evidence" value="ECO:0007669"/>
    <property type="project" value="UniProtKB-KW"/>
</dbReference>
<dbReference type="SUPFAM" id="SSF52540">
    <property type="entry name" value="P-loop containing nucleoside triphosphate hydrolases"/>
    <property type="match status" value="1"/>
</dbReference>
<comment type="caution">
    <text evidence="5">The sequence shown here is derived from an EMBL/GenBank/DDBJ whole genome shotgun (WGS) entry which is preliminary data.</text>
</comment>
<name>A0AAV4A6Q5_9GAST</name>
<protein>
    <submittedName>
        <fullName evidence="5">Proteasome-activating nucleotidase</fullName>
    </submittedName>
</protein>
<dbReference type="PROSITE" id="PS00674">
    <property type="entry name" value="AAA"/>
    <property type="match status" value="1"/>
</dbReference>
<reference evidence="5 6" key="1">
    <citation type="journal article" date="2021" name="Elife">
        <title>Chloroplast acquisition without the gene transfer in kleptoplastic sea slugs, Plakobranchus ocellatus.</title>
        <authorList>
            <person name="Maeda T."/>
            <person name="Takahashi S."/>
            <person name="Yoshida T."/>
            <person name="Shimamura S."/>
            <person name="Takaki Y."/>
            <person name="Nagai Y."/>
            <person name="Toyoda A."/>
            <person name="Suzuki Y."/>
            <person name="Arimoto A."/>
            <person name="Ishii H."/>
            <person name="Satoh N."/>
            <person name="Nishiyama T."/>
            <person name="Hasebe M."/>
            <person name="Maruyama T."/>
            <person name="Minagawa J."/>
            <person name="Obokata J."/>
            <person name="Shigenobu S."/>
        </authorList>
    </citation>
    <scope>NUCLEOTIDE SEQUENCE [LARGE SCALE GENOMIC DNA]</scope>
</reference>
<dbReference type="Gene3D" id="3.40.50.300">
    <property type="entry name" value="P-loop containing nucleotide triphosphate hydrolases"/>
    <property type="match status" value="1"/>
</dbReference>
<evidence type="ECO:0000313" key="5">
    <source>
        <dbReference type="EMBL" id="GFO02532.1"/>
    </source>
</evidence>
<dbReference type="InterPro" id="IPR003959">
    <property type="entry name" value="ATPase_AAA_core"/>
</dbReference>
<feature type="domain" description="ATPase AAA-type core" evidence="4">
    <location>
        <begin position="1"/>
        <end position="40"/>
    </location>
</feature>
<keyword evidence="2 3" id="KW-0067">ATP-binding</keyword>
<evidence type="ECO:0000256" key="3">
    <source>
        <dbReference type="RuleBase" id="RU003651"/>
    </source>
</evidence>
<keyword evidence="1 3" id="KW-0547">Nucleotide-binding</keyword>
<dbReference type="Gene3D" id="1.10.8.60">
    <property type="match status" value="1"/>
</dbReference>
<dbReference type="EMBL" id="BLXT01003598">
    <property type="protein sequence ID" value="GFO02532.1"/>
    <property type="molecule type" value="Genomic_DNA"/>
</dbReference>
<dbReference type="PANTHER" id="PTHR23077">
    <property type="entry name" value="AAA-FAMILY ATPASE"/>
    <property type="match status" value="1"/>
</dbReference>
<evidence type="ECO:0000256" key="2">
    <source>
        <dbReference type="ARBA" id="ARBA00022840"/>
    </source>
</evidence>
<dbReference type="GO" id="GO:0016887">
    <property type="term" value="F:ATP hydrolysis activity"/>
    <property type="evidence" value="ECO:0007669"/>
    <property type="project" value="InterPro"/>
</dbReference>
<organism evidence="5 6">
    <name type="scientific">Plakobranchus ocellatus</name>
    <dbReference type="NCBI Taxonomy" id="259542"/>
    <lineage>
        <taxon>Eukaryota</taxon>
        <taxon>Metazoa</taxon>
        <taxon>Spiralia</taxon>
        <taxon>Lophotrochozoa</taxon>
        <taxon>Mollusca</taxon>
        <taxon>Gastropoda</taxon>
        <taxon>Heterobranchia</taxon>
        <taxon>Euthyneura</taxon>
        <taxon>Panpulmonata</taxon>
        <taxon>Sacoglossa</taxon>
        <taxon>Placobranchoidea</taxon>
        <taxon>Plakobranchidae</taxon>
        <taxon>Plakobranchus</taxon>
    </lineage>
</organism>
<dbReference type="AlphaFoldDB" id="A0AAV4A6Q5"/>
<dbReference type="Pfam" id="PF00004">
    <property type="entry name" value="AAA"/>
    <property type="match status" value="1"/>
</dbReference>
<dbReference type="PANTHER" id="PTHR23077:SF171">
    <property type="entry name" value="NUCLEAR VALOSIN-CONTAINING PROTEIN-LIKE"/>
    <property type="match status" value="1"/>
</dbReference>
<dbReference type="InterPro" id="IPR003960">
    <property type="entry name" value="ATPase_AAA_CS"/>
</dbReference>
<evidence type="ECO:0000259" key="4">
    <source>
        <dbReference type="Pfam" id="PF00004"/>
    </source>
</evidence>
<dbReference type="GO" id="GO:0005634">
    <property type="term" value="C:nucleus"/>
    <property type="evidence" value="ECO:0007669"/>
    <property type="project" value="TreeGrafter"/>
</dbReference>
<keyword evidence="6" id="KW-1185">Reference proteome</keyword>
<comment type="similarity">
    <text evidence="3">Belongs to the AAA ATPase family.</text>
</comment>
<sequence>MSGLEQRTEVYVIAATNRLDRLDKAFLRPGRMDKIIYVGLPSPEGRVEILKALTKVSINYVTAHRIL</sequence>
<dbReference type="GO" id="GO:1990275">
    <property type="term" value="F:preribosome binding"/>
    <property type="evidence" value="ECO:0007669"/>
    <property type="project" value="TreeGrafter"/>
</dbReference>
<evidence type="ECO:0000313" key="6">
    <source>
        <dbReference type="Proteomes" id="UP000735302"/>
    </source>
</evidence>
<proteinExistence type="inferred from homology"/>
<evidence type="ECO:0000256" key="1">
    <source>
        <dbReference type="ARBA" id="ARBA00022741"/>
    </source>
</evidence>
<dbReference type="InterPro" id="IPR027417">
    <property type="entry name" value="P-loop_NTPase"/>
</dbReference>
<keyword evidence="5" id="KW-0647">Proteasome</keyword>
<dbReference type="InterPro" id="IPR050168">
    <property type="entry name" value="AAA_ATPase_domain"/>
</dbReference>
<accession>A0AAV4A6Q5</accession>
<dbReference type="GO" id="GO:0042254">
    <property type="term" value="P:ribosome biogenesis"/>
    <property type="evidence" value="ECO:0007669"/>
    <property type="project" value="TreeGrafter"/>
</dbReference>
<dbReference type="GO" id="GO:0000502">
    <property type="term" value="C:proteasome complex"/>
    <property type="evidence" value="ECO:0007669"/>
    <property type="project" value="UniProtKB-KW"/>
</dbReference>